<dbReference type="PANTHER" id="PTHR30337:SF0">
    <property type="entry name" value="NUCLEASE SBCCD SUBUNIT D"/>
    <property type="match status" value="1"/>
</dbReference>
<evidence type="ECO:0000259" key="8">
    <source>
        <dbReference type="Pfam" id="PF12320"/>
    </source>
</evidence>
<dbReference type="RefSeq" id="WP_317136703.1">
    <property type="nucleotide sequence ID" value="NZ_CP043875.1"/>
</dbReference>
<keyword evidence="5" id="KW-0378">Hydrolase</keyword>
<evidence type="ECO:0000256" key="1">
    <source>
        <dbReference type="ARBA" id="ARBA00010555"/>
    </source>
</evidence>
<keyword evidence="10" id="KW-1185">Reference proteome</keyword>
<dbReference type="InterPro" id="IPR004593">
    <property type="entry name" value="SbcD"/>
</dbReference>
<proteinExistence type="inferred from homology"/>
<dbReference type="Gene3D" id="3.30.160.720">
    <property type="match status" value="1"/>
</dbReference>
<keyword evidence="6 9" id="KW-0269">Exonuclease</keyword>
<evidence type="ECO:0000256" key="4">
    <source>
        <dbReference type="ARBA" id="ARBA00022722"/>
    </source>
</evidence>
<evidence type="ECO:0000256" key="6">
    <source>
        <dbReference type="ARBA" id="ARBA00022839"/>
    </source>
</evidence>
<dbReference type="Gene3D" id="3.60.21.10">
    <property type="match status" value="1"/>
</dbReference>
<dbReference type="KEGG" id="mefw:F1737_11415"/>
<keyword evidence="4" id="KW-0540">Nuclease</keyword>
<dbReference type="Pfam" id="PF00149">
    <property type="entry name" value="Metallophos"/>
    <property type="match status" value="1"/>
</dbReference>
<dbReference type="Pfam" id="PF12320">
    <property type="entry name" value="SbcD_C"/>
    <property type="match status" value="1"/>
</dbReference>
<dbReference type="InterPro" id="IPR041796">
    <property type="entry name" value="Mre11_N"/>
</dbReference>
<dbReference type="SUPFAM" id="SSF56300">
    <property type="entry name" value="Metallo-dependent phosphatases"/>
    <property type="match status" value="1"/>
</dbReference>
<dbReference type="AlphaFoldDB" id="A0AA97FFI2"/>
<evidence type="ECO:0000259" key="7">
    <source>
        <dbReference type="Pfam" id="PF00149"/>
    </source>
</evidence>
<dbReference type="PANTHER" id="PTHR30337">
    <property type="entry name" value="COMPONENT OF ATP-DEPENDENT DSDNA EXONUCLEASE"/>
    <property type="match status" value="1"/>
</dbReference>
<sequence length="416" mass="46597">MRILHTSDWHLGNSLYGRRRYEEFERFLEWLLDTIKKEEIDVLLISGDVFDSPVPGNRALELYYGFLCSVARSVCRHVVVTGGNHDSPSLLNAPKELLGFLDVHVFGSLPENPDECVILLGKDEGDGVYPPEDQGVIVCAVPYLRDRDIRRAEANESMEDKNRRFSEGIYQKYDLVCKRALEIREKSGINYPVIATGHLFATGGKTTEGDGVRELYVGTLCRVDASHFPECIDYLALGHLHIPQTVGGNEKHRYSGSPLPMGFGEAKQQKKVIVAELSPGVCDTWDISVPVLQRLETVRGDLDDISGRINGIIKSETPVWAEVIYEGQDIVTDLSGIVEGLVKNSCVEILRIKNNRFADSVLRGMEEGETLDDLSEMDVFRRCLSYNQVPSNQHESLIATYSEVLNSLFEEDTLAE</sequence>
<reference evidence="9 10" key="1">
    <citation type="submission" date="2019-09" db="EMBL/GenBank/DDBJ databases">
        <title>The complete genome of Methanoplanus sp. FWC-SCC4.</title>
        <authorList>
            <person name="Chen S.-C."/>
            <person name="Zhou Y.-Z."/>
            <person name="Lai M.-C."/>
        </authorList>
    </citation>
    <scope>NUCLEOTIDE SEQUENCE [LARGE SCALE GENOMIC DNA]</scope>
    <source>
        <strain evidence="9 10">FWC-SCC4</strain>
    </source>
</reference>
<dbReference type="NCBIfam" id="TIGR00619">
    <property type="entry name" value="sbcd"/>
    <property type="match status" value="1"/>
</dbReference>
<organism evidence="9 10">
    <name type="scientific">Methanochimaera problematica</name>
    <dbReference type="NCBI Taxonomy" id="2609417"/>
    <lineage>
        <taxon>Archaea</taxon>
        <taxon>Methanobacteriati</taxon>
        <taxon>Methanobacteriota</taxon>
        <taxon>Stenosarchaea group</taxon>
        <taxon>Methanomicrobia</taxon>
        <taxon>Methanomicrobiales</taxon>
        <taxon>Methanomicrobiaceae</taxon>
        <taxon>Methanochimaera</taxon>
    </lineage>
</organism>
<evidence type="ECO:0000313" key="10">
    <source>
        <dbReference type="Proteomes" id="UP001301797"/>
    </source>
</evidence>
<dbReference type="CDD" id="cd00840">
    <property type="entry name" value="MPP_Mre11_N"/>
    <property type="match status" value="1"/>
</dbReference>
<comment type="similarity">
    <text evidence="1">Belongs to the SbcD family.</text>
</comment>
<accession>A0AA97FFI2</accession>
<dbReference type="GO" id="GO:0004519">
    <property type="term" value="F:endonuclease activity"/>
    <property type="evidence" value="ECO:0007669"/>
    <property type="project" value="InterPro"/>
</dbReference>
<feature type="domain" description="Calcineurin-like phosphoesterase" evidence="7">
    <location>
        <begin position="1"/>
        <end position="242"/>
    </location>
</feature>
<dbReference type="InterPro" id="IPR004843">
    <property type="entry name" value="Calcineurin-like_PHP"/>
</dbReference>
<feature type="domain" description="Nuclease SbcCD subunit D C-terminal" evidence="8">
    <location>
        <begin position="292"/>
        <end position="385"/>
    </location>
</feature>
<evidence type="ECO:0000256" key="3">
    <source>
        <dbReference type="ARBA" id="ARBA00013365"/>
    </source>
</evidence>
<evidence type="ECO:0000313" key="9">
    <source>
        <dbReference type="EMBL" id="WOF17239.1"/>
    </source>
</evidence>
<protein>
    <recommendedName>
        <fullName evidence="3">Nuclease SbcCD subunit D</fullName>
    </recommendedName>
</protein>
<gene>
    <name evidence="9" type="primary">sbcD</name>
    <name evidence="9" type="ORF">F1737_11415</name>
</gene>
<evidence type="ECO:0000256" key="2">
    <source>
        <dbReference type="ARBA" id="ARBA00011322"/>
    </source>
</evidence>
<name>A0AA97FFI2_9EURY</name>
<evidence type="ECO:0000256" key="5">
    <source>
        <dbReference type="ARBA" id="ARBA00022801"/>
    </source>
</evidence>
<dbReference type="InterPro" id="IPR029052">
    <property type="entry name" value="Metallo-depent_PP-like"/>
</dbReference>
<dbReference type="GO" id="GO:0006259">
    <property type="term" value="P:DNA metabolic process"/>
    <property type="evidence" value="ECO:0007669"/>
    <property type="project" value="InterPro"/>
</dbReference>
<dbReference type="Proteomes" id="UP001301797">
    <property type="component" value="Chromosome"/>
</dbReference>
<dbReference type="GeneID" id="85230787"/>
<comment type="subunit">
    <text evidence="2">Heterodimer of SbcC and SbcD.</text>
</comment>
<dbReference type="EMBL" id="CP043875">
    <property type="protein sequence ID" value="WOF17239.1"/>
    <property type="molecule type" value="Genomic_DNA"/>
</dbReference>
<dbReference type="InterPro" id="IPR050535">
    <property type="entry name" value="DNA_Repair-Maintenance_Comp"/>
</dbReference>
<dbReference type="InterPro" id="IPR026843">
    <property type="entry name" value="SbcD_C"/>
</dbReference>
<dbReference type="GO" id="GO:0008408">
    <property type="term" value="F:3'-5' exonuclease activity"/>
    <property type="evidence" value="ECO:0007669"/>
    <property type="project" value="InterPro"/>
</dbReference>